<evidence type="ECO:0000313" key="8">
    <source>
        <dbReference type="EMBL" id="OLF07659.1"/>
    </source>
</evidence>
<comment type="caution">
    <text evidence="8">The sequence shown here is derived from an EMBL/GenBank/DDBJ whole genome shotgun (WGS) entry which is preliminary data.</text>
</comment>
<dbReference type="AlphaFoldDB" id="A0A1Q8BZY3"/>
<sequence length="129" mass="14192">MARMLVVDDDPDVAELVALWLRGDGHDVLLADSASAALTLVDGQGPPDVVVLDVAMPDVDGIELLGRLRSRVEWLPAVFLTVLWTGQDVLRMREARAEYLPKPCSPDELRSIVRRLLSNIPGGDRARRV</sequence>
<proteinExistence type="predicted"/>
<evidence type="ECO:0000256" key="3">
    <source>
        <dbReference type="ARBA" id="ARBA00023015"/>
    </source>
</evidence>
<evidence type="ECO:0000256" key="2">
    <source>
        <dbReference type="ARBA" id="ARBA00023012"/>
    </source>
</evidence>
<dbReference type="GO" id="GO:0000156">
    <property type="term" value="F:phosphorelay response regulator activity"/>
    <property type="evidence" value="ECO:0007669"/>
    <property type="project" value="TreeGrafter"/>
</dbReference>
<evidence type="ECO:0000256" key="4">
    <source>
        <dbReference type="ARBA" id="ARBA00023125"/>
    </source>
</evidence>
<feature type="modified residue" description="4-aspartylphosphate" evidence="6">
    <location>
        <position position="53"/>
    </location>
</feature>
<organism evidence="8 9">
    <name type="scientific">Actinophytocola xanthii</name>
    <dbReference type="NCBI Taxonomy" id="1912961"/>
    <lineage>
        <taxon>Bacteria</taxon>
        <taxon>Bacillati</taxon>
        <taxon>Actinomycetota</taxon>
        <taxon>Actinomycetes</taxon>
        <taxon>Pseudonocardiales</taxon>
        <taxon>Pseudonocardiaceae</taxon>
    </lineage>
</organism>
<dbReference type="InterPro" id="IPR039420">
    <property type="entry name" value="WalR-like"/>
</dbReference>
<protein>
    <recommendedName>
        <fullName evidence="7">Response regulatory domain-containing protein</fullName>
    </recommendedName>
</protein>
<dbReference type="Gene3D" id="3.40.50.2300">
    <property type="match status" value="1"/>
</dbReference>
<evidence type="ECO:0000256" key="5">
    <source>
        <dbReference type="ARBA" id="ARBA00023163"/>
    </source>
</evidence>
<dbReference type="Pfam" id="PF00072">
    <property type="entry name" value="Response_reg"/>
    <property type="match status" value="1"/>
</dbReference>
<dbReference type="PROSITE" id="PS50110">
    <property type="entry name" value="RESPONSE_REGULATORY"/>
    <property type="match status" value="1"/>
</dbReference>
<dbReference type="PANTHER" id="PTHR48111">
    <property type="entry name" value="REGULATOR OF RPOS"/>
    <property type="match status" value="1"/>
</dbReference>
<dbReference type="SMART" id="SM00448">
    <property type="entry name" value="REC"/>
    <property type="match status" value="1"/>
</dbReference>
<dbReference type="InterPro" id="IPR011006">
    <property type="entry name" value="CheY-like_superfamily"/>
</dbReference>
<dbReference type="GO" id="GO:0000976">
    <property type="term" value="F:transcription cis-regulatory region binding"/>
    <property type="evidence" value="ECO:0007669"/>
    <property type="project" value="TreeGrafter"/>
</dbReference>
<gene>
    <name evidence="8" type="ORF">BU204_35495</name>
</gene>
<dbReference type="Proteomes" id="UP000185596">
    <property type="component" value="Unassembled WGS sequence"/>
</dbReference>
<evidence type="ECO:0000256" key="1">
    <source>
        <dbReference type="ARBA" id="ARBA00022553"/>
    </source>
</evidence>
<dbReference type="RefSeq" id="WP_075130198.1">
    <property type="nucleotide sequence ID" value="NZ_MSIE01000104.1"/>
</dbReference>
<feature type="domain" description="Response regulatory" evidence="7">
    <location>
        <begin position="3"/>
        <end position="117"/>
    </location>
</feature>
<dbReference type="STRING" id="1912961.BU204_35495"/>
<dbReference type="GO" id="GO:0005829">
    <property type="term" value="C:cytosol"/>
    <property type="evidence" value="ECO:0007669"/>
    <property type="project" value="TreeGrafter"/>
</dbReference>
<keyword evidence="4" id="KW-0238">DNA-binding</keyword>
<accession>A0A1Q8BZY3</accession>
<dbReference type="GO" id="GO:0032993">
    <property type="term" value="C:protein-DNA complex"/>
    <property type="evidence" value="ECO:0007669"/>
    <property type="project" value="TreeGrafter"/>
</dbReference>
<evidence type="ECO:0000256" key="6">
    <source>
        <dbReference type="PROSITE-ProRule" id="PRU00169"/>
    </source>
</evidence>
<name>A0A1Q8BZY3_9PSEU</name>
<dbReference type="InterPro" id="IPR001789">
    <property type="entry name" value="Sig_transdc_resp-reg_receiver"/>
</dbReference>
<keyword evidence="3" id="KW-0805">Transcription regulation</keyword>
<evidence type="ECO:0000259" key="7">
    <source>
        <dbReference type="PROSITE" id="PS50110"/>
    </source>
</evidence>
<dbReference type="OrthoDB" id="3789486at2"/>
<keyword evidence="9" id="KW-1185">Reference proteome</keyword>
<evidence type="ECO:0000313" key="9">
    <source>
        <dbReference type="Proteomes" id="UP000185596"/>
    </source>
</evidence>
<keyword evidence="5" id="KW-0804">Transcription</keyword>
<dbReference type="PANTHER" id="PTHR48111:SF1">
    <property type="entry name" value="TWO-COMPONENT RESPONSE REGULATOR ORR33"/>
    <property type="match status" value="1"/>
</dbReference>
<reference evidence="8 9" key="1">
    <citation type="submission" date="2016-12" db="EMBL/GenBank/DDBJ databases">
        <title>The draft genome sequence of Actinophytocola sp. 11-183.</title>
        <authorList>
            <person name="Wang W."/>
            <person name="Yuan L."/>
        </authorList>
    </citation>
    <scope>NUCLEOTIDE SEQUENCE [LARGE SCALE GENOMIC DNA]</scope>
    <source>
        <strain evidence="8 9">11-183</strain>
    </source>
</reference>
<keyword evidence="1 6" id="KW-0597">Phosphoprotein</keyword>
<dbReference type="GO" id="GO:0006355">
    <property type="term" value="P:regulation of DNA-templated transcription"/>
    <property type="evidence" value="ECO:0007669"/>
    <property type="project" value="TreeGrafter"/>
</dbReference>
<dbReference type="EMBL" id="MSIE01000104">
    <property type="protein sequence ID" value="OLF07659.1"/>
    <property type="molecule type" value="Genomic_DNA"/>
</dbReference>
<dbReference type="SUPFAM" id="SSF52172">
    <property type="entry name" value="CheY-like"/>
    <property type="match status" value="1"/>
</dbReference>
<keyword evidence="2" id="KW-0902">Two-component regulatory system</keyword>